<dbReference type="Proteomes" id="UP000245591">
    <property type="component" value="Unassembled WGS sequence"/>
</dbReference>
<dbReference type="EMBL" id="MBFU01000297">
    <property type="protein sequence ID" value="PWA00791.1"/>
    <property type="molecule type" value="Genomic_DNA"/>
</dbReference>
<dbReference type="AlphaFoldDB" id="A0A2U1J6U6"/>
<sequence>MFEAKCALKSFTPGTTSANAASYSAKFGNVRSLITSKAVNFHIDTPFNLVRGNYPVIVEKTSPAVFINISFCFIKIHVNTAAISLHIA</sequence>
<evidence type="ECO:0000313" key="1">
    <source>
        <dbReference type="EMBL" id="PWA00791.1"/>
    </source>
</evidence>
<name>A0A2U1J6U6_SMIAN</name>
<keyword evidence="2" id="KW-1185">Reference proteome</keyword>
<organism evidence="1 2">
    <name type="scientific">Smittium angustum</name>
    <dbReference type="NCBI Taxonomy" id="133377"/>
    <lineage>
        <taxon>Eukaryota</taxon>
        <taxon>Fungi</taxon>
        <taxon>Fungi incertae sedis</taxon>
        <taxon>Zoopagomycota</taxon>
        <taxon>Kickxellomycotina</taxon>
        <taxon>Harpellomycetes</taxon>
        <taxon>Harpellales</taxon>
        <taxon>Legeriomycetaceae</taxon>
        <taxon>Smittium</taxon>
    </lineage>
</organism>
<reference evidence="1 2" key="1">
    <citation type="journal article" date="2018" name="MBio">
        <title>Comparative Genomics Reveals the Core Gene Toolbox for the Fungus-Insect Symbiosis.</title>
        <authorList>
            <person name="Wang Y."/>
            <person name="Stata M."/>
            <person name="Wang W."/>
            <person name="Stajich J.E."/>
            <person name="White M.M."/>
            <person name="Moncalvo J.M."/>
        </authorList>
    </citation>
    <scope>NUCLEOTIDE SEQUENCE [LARGE SCALE GENOMIC DNA]</scope>
    <source>
        <strain evidence="1 2">AUS-126-30</strain>
    </source>
</reference>
<protein>
    <submittedName>
        <fullName evidence="1">Uncharacterized protein</fullName>
    </submittedName>
</protein>
<evidence type="ECO:0000313" key="2">
    <source>
        <dbReference type="Proteomes" id="UP000245591"/>
    </source>
</evidence>
<comment type="caution">
    <text evidence="1">The sequence shown here is derived from an EMBL/GenBank/DDBJ whole genome shotgun (WGS) entry which is preliminary data.</text>
</comment>
<gene>
    <name evidence="1" type="ORF">BB558_003149</name>
</gene>
<accession>A0A2U1J6U6</accession>
<proteinExistence type="predicted"/>